<dbReference type="PROSITE" id="PS00843">
    <property type="entry name" value="DALA_DALA_LIGASE_1"/>
    <property type="match status" value="1"/>
</dbReference>
<reference evidence="13" key="1">
    <citation type="submission" date="2017-09" db="EMBL/GenBank/DDBJ databases">
        <title>Depth-based differentiation of microbial function through sediment-hosted aquifers and enrichment of novel symbionts in the deep terrestrial subsurface.</title>
        <authorList>
            <person name="Probst A.J."/>
            <person name="Ladd B."/>
            <person name="Jarett J.K."/>
            <person name="Geller-Mcgrath D.E."/>
            <person name="Sieber C.M.K."/>
            <person name="Emerson J.B."/>
            <person name="Anantharaman K."/>
            <person name="Thomas B.C."/>
            <person name="Malmstrom R."/>
            <person name="Stieglmeier M."/>
            <person name="Klingl A."/>
            <person name="Woyke T."/>
            <person name="Ryan C.M."/>
            <person name="Banfield J.F."/>
        </authorList>
    </citation>
    <scope>NUCLEOTIDE SEQUENCE [LARGE SCALE GENOMIC DNA]</scope>
</reference>
<comment type="subcellular location">
    <subcellularLocation>
        <location evidence="1">Cytoplasm</location>
    </subcellularLocation>
</comment>
<feature type="domain" description="ATP-grasp" evidence="11">
    <location>
        <begin position="126"/>
        <end position="334"/>
    </location>
</feature>
<keyword evidence="5 10" id="KW-0547">Nucleotide-binding</keyword>
<evidence type="ECO:0000256" key="10">
    <source>
        <dbReference type="PROSITE-ProRule" id="PRU00409"/>
    </source>
</evidence>
<protein>
    <recommendedName>
        <fullName evidence="11">ATP-grasp domain-containing protein</fullName>
    </recommendedName>
</protein>
<evidence type="ECO:0000313" key="13">
    <source>
        <dbReference type="Proteomes" id="UP000230903"/>
    </source>
</evidence>
<dbReference type="EMBL" id="PFBC01000027">
    <property type="protein sequence ID" value="PIR87989.1"/>
    <property type="molecule type" value="Genomic_DNA"/>
</dbReference>
<evidence type="ECO:0000256" key="3">
    <source>
        <dbReference type="ARBA" id="ARBA00022490"/>
    </source>
</evidence>
<evidence type="ECO:0000256" key="9">
    <source>
        <dbReference type="ARBA" id="ARBA00023316"/>
    </source>
</evidence>
<comment type="similarity">
    <text evidence="2">Belongs to the D-alanine--D-alanine ligase family.</text>
</comment>
<comment type="caution">
    <text evidence="12">The sequence shown here is derived from an EMBL/GenBank/DDBJ whole genome shotgun (WGS) entry which is preliminary data.</text>
</comment>
<keyword evidence="6 10" id="KW-0067">ATP-binding</keyword>
<evidence type="ECO:0000259" key="11">
    <source>
        <dbReference type="PROSITE" id="PS50975"/>
    </source>
</evidence>
<dbReference type="GO" id="GO:0071555">
    <property type="term" value="P:cell wall organization"/>
    <property type="evidence" value="ECO:0007669"/>
    <property type="project" value="UniProtKB-KW"/>
</dbReference>
<dbReference type="Gene3D" id="3.30.470.20">
    <property type="entry name" value="ATP-grasp fold, B domain"/>
    <property type="match status" value="1"/>
</dbReference>
<evidence type="ECO:0000256" key="4">
    <source>
        <dbReference type="ARBA" id="ARBA00022598"/>
    </source>
</evidence>
<dbReference type="GO" id="GO:0008360">
    <property type="term" value="P:regulation of cell shape"/>
    <property type="evidence" value="ECO:0007669"/>
    <property type="project" value="UniProtKB-KW"/>
</dbReference>
<dbReference type="PANTHER" id="PTHR23132">
    <property type="entry name" value="D-ALANINE--D-ALANINE LIGASE"/>
    <property type="match status" value="1"/>
</dbReference>
<dbReference type="Gene3D" id="3.30.1490.20">
    <property type="entry name" value="ATP-grasp fold, A domain"/>
    <property type="match status" value="1"/>
</dbReference>
<evidence type="ECO:0000256" key="7">
    <source>
        <dbReference type="ARBA" id="ARBA00022960"/>
    </source>
</evidence>
<dbReference type="GO" id="GO:0005524">
    <property type="term" value="F:ATP binding"/>
    <property type="evidence" value="ECO:0007669"/>
    <property type="project" value="UniProtKB-UniRule"/>
</dbReference>
<dbReference type="InterPro" id="IPR011127">
    <property type="entry name" value="Dala_Dala_lig_N"/>
</dbReference>
<dbReference type="GO" id="GO:0005737">
    <property type="term" value="C:cytoplasm"/>
    <property type="evidence" value="ECO:0007669"/>
    <property type="project" value="UniProtKB-SubCell"/>
</dbReference>
<keyword evidence="7" id="KW-0133">Cell shape</keyword>
<dbReference type="InterPro" id="IPR011761">
    <property type="entry name" value="ATP-grasp"/>
</dbReference>
<evidence type="ECO:0000256" key="8">
    <source>
        <dbReference type="ARBA" id="ARBA00022984"/>
    </source>
</evidence>
<evidence type="ECO:0000256" key="6">
    <source>
        <dbReference type="ARBA" id="ARBA00022840"/>
    </source>
</evidence>
<gene>
    <name evidence="12" type="ORF">COU10_01625</name>
</gene>
<dbReference type="InterPro" id="IPR013815">
    <property type="entry name" value="ATP_grasp_subdomain_1"/>
</dbReference>
<sequence length="345" mass="38829">MNYKLNQDFKILNNFHKKARKLKIALLCGPKSFEDAVYFNALPFEKVSSGFIYEKLMSMGLNVKVVKNTDKNLETKLSQFDVVFINMHGEYGEDGSIQGLLSYIDKPFTGAGIYGSAVGIDKVLTKKIIAKLGFKTPDWSLLPTSSFKSFSKVGQKFKKPAMAKIRNGGSSVGMHKILSEKEHKKVFNKISKSEYSKQDYFIEEFIGGRDITIAILQLPTQAIILPLLEIRPRKKTFYDQNLKIKSQKGEHVVDYIVPAEIDQKVKKRIVREAKKIFSEAGCSGFGRLDLILKGKTPYYLEINTIPGLQYESNFLMCADTAGISIEMVLLALLCNALDKYEIGTT</sequence>
<dbReference type="AlphaFoldDB" id="A0A2H0UNI7"/>
<keyword evidence="8" id="KW-0573">Peptidoglycan synthesis</keyword>
<dbReference type="PANTHER" id="PTHR23132:SF23">
    <property type="entry name" value="D-ALANINE--D-ALANINE LIGASE B"/>
    <property type="match status" value="1"/>
</dbReference>
<dbReference type="GO" id="GO:0008716">
    <property type="term" value="F:D-alanine-D-alanine ligase activity"/>
    <property type="evidence" value="ECO:0007669"/>
    <property type="project" value="InterPro"/>
</dbReference>
<keyword evidence="3" id="KW-0963">Cytoplasm</keyword>
<dbReference type="Pfam" id="PF07478">
    <property type="entry name" value="Dala_Dala_lig_C"/>
    <property type="match status" value="1"/>
</dbReference>
<name>A0A2H0UNI7_9BACT</name>
<keyword evidence="4" id="KW-0436">Ligase</keyword>
<evidence type="ECO:0000256" key="5">
    <source>
        <dbReference type="ARBA" id="ARBA00022741"/>
    </source>
</evidence>
<evidence type="ECO:0000256" key="1">
    <source>
        <dbReference type="ARBA" id="ARBA00004496"/>
    </source>
</evidence>
<accession>A0A2H0UNI7</accession>
<dbReference type="Pfam" id="PF01820">
    <property type="entry name" value="Dala_Dala_lig_N"/>
    <property type="match status" value="1"/>
</dbReference>
<dbReference type="SUPFAM" id="SSF52440">
    <property type="entry name" value="PreATP-grasp domain"/>
    <property type="match status" value="1"/>
</dbReference>
<evidence type="ECO:0000256" key="2">
    <source>
        <dbReference type="ARBA" id="ARBA00010871"/>
    </source>
</evidence>
<dbReference type="InterPro" id="IPR011095">
    <property type="entry name" value="Dala_Dala_lig_C"/>
</dbReference>
<proteinExistence type="inferred from homology"/>
<dbReference type="InterPro" id="IPR016185">
    <property type="entry name" value="PreATP-grasp_dom_sf"/>
</dbReference>
<dbReference type="GO" id="GO:0009252">
    <property type="term" value="P:peptidoglycan biosynthetic process"/>
    <property type="evidence" value="ECO:0007669"/>
    <property type="project" value="UniProtKB-KW"/>
</dbReference>
<dbReference type="Gene3D" id="3.40.50.20">
    <property type="match status" value="1"/>
</dbReference>
<organism evidence="12 13">
    <name type="scientific">Candidatus Harrisonbacteria bacterium CG10_big_fil_rev_8_21_14_0_10_45_28</name>
    <dbReference type="NCBI Taxonomy" id="1974586"/>
    <lineage>
        <taxon>Bacteria</taxon>
        <taxon>Candidatus Harrisoniibacteriota</taxon>
    </lineage>
</organism>
<keyword evidence="9" id="KW-0961">Cell wall biogenesis/degradation</keyword>
<dbReference type="GO" id="GO:0046872">
    <property type="term" value="F:metal ion binding"/>
    <property type="evidence" value="ECO:0007669"/>
    <property type="project" value="InterPro"/>
</dbReference>
<dbReference type="SUPFAM" id="SSF56059">
    <property type="entry name" value="Glutathione synthetase ATP-binding domain-like"/>
    <property type="match status" value="1"/>
</dbReference>
<evidence type="ECO:0000313" key="12">
    <source>
        <dbReference type="EMBL" id="PIR87989.1"/>
    </source>
</evidence>
<dbReference type="PROSITE" id="PS50975">
    <property type="entry name" value="ATP_GRASP"/>
    <property type="match status" value="1"/>
</dbReference>
<dbReference type="Proteomes" id="UP000230903">
    <property type="component" value="Unassembled WGS sequence"/>
</dbReference>
<dbReference type="InterPro" id="IPR000291">
    <property type="entry name" value="D-Ala_lig_Van_CS"/>
</dbReference>